<evidence type="ECO:0000256" key="1">
    <source>
        <dbReference type="ARBA" id="ARBA00001946"/>
    </source>
</evidence>
<protein>
    <recommendedName>
        <fullName evidence="8">Ribonuclease VapC</fullName>
        <shortName evidence="8">RNase VapC</shortName>
        <ecNumber evidence="8">3.1.-.-</ecNumber>
    </recommendedName>
    <alternativeName>
        <fullName evidence="8">Toxin VapC</fullName>
    </alternativeName>
</protein>
<evidence type="ECO:0000256" key="4">
    <source>
        <dbReference type="ARBA" id="ARBA00022723"/>
    </source>
</evidence>
<reference evidence="10" key="1">
    <citation type="submission" date="2022-04" db="EMBL/GenBank/DDBJ databases">
        <title>Whole genome sequence of Sphaerotilus sp. FB-5.</title>
        <authorList>
            <person name="Takeda M."/>
            <person name="Narihara S."/>
            <person name="Akimoto M."/>
            <person name="Akimoto R."/>
            <person name="Nishiyashiki S."/>
            <person name="Murakami T."/>
        </authorList>
    </citation>
    <scope>NUCLEOTIDE SEQUENCE</scope>
    <source>
        <strain evidence="10">FB-5</strain>
    </source>
</reference>
<dbReference type="PANTHER" id="PTHR33653">
    <property type="entry name" value="RIBONUCLEASE VAPC2"/>
    <property type="match status" value="1"/>
</dbReference>
<name>A0ABN6PKF0_9BURK</name>
<feature type="binding site" evidence="8">
    <location>
        <position position="16"/>
    </location>
    <ligand>
        <name>Mg(2+)</name>
        <dbReference type="ChEBI" id="CHEBI:18420"/>
    </ligand>
</feature>
<dbReference type="PANTHER" id="PTHR33653:SF1">
    <property type="entry name" value="RIBONUCLEASE VAPC2"/>
    <property type="match status" value="1"/>
</dbReference>
<evidence type="ECO:0000256" key="6">
    <source>
        <dbReference type="ARBA" id="ARBA00022842"/>
    </source>
</evidence>
<evidence type="ECO:0000256" key="2">
    <source>
        <dbReference type="ARBA" id="ARBA00022649"/>
    </source>
</evidence>
<dbReference type="EC" id="3.1.-.-" evidence="8"/>
<keyword evidence="5 8" id="KW-0378">Hydrolase</keyword>
<sequence>MAATQPQPRARLYMLDTNALYELVRNPHGPLAQKLNTLEPDTVCTSIVAACELRFGAERKASAPLTQRVDQLLRALTVLPLDTPADEHYADIRATLECSGIPGGNHDLFIAAHARSRGMTLLTRNLREFQRVPGLTVEDWPTGAA</sequence>
<evidence type="ECO:0000256" key="7">
    <source>
        <dbReference type="ARBA" id="ARBA00038093"/>
    </source>
</evidence>
<keyword evidence="2 8" id="KW-1277">Toxin-antitoxin system</keyword>
<organism evidence="10 11">
    <name type="scientific">Sphaerotilus microaerophilus</name>
    <dbReference type="NCBI Taxonomy" id="2914710"/>
    <lineage>
        <taxon>Bacteria</taxon>
        <taxon>Pseudomonadati</taxon>
        <taxon>Pseudomonadota</taxon>
        <taxon>Betaproteobacteria</taxon>
        <taxon>Burkholderiales</taxon>
        <taxon>Sphaerotilaceae</taxon>
        <taxon>Sphaerotilus</taxon>
    </lineage>
</organism>
<comment type="cofactor">
    <cofactor evidence="1 8">
        <name>Mg(2+)</name>
        <dbReference type="ChEBI" id="CHEBI:18420"/>
    </cofactor>
</comment>
<dbReference type="Pfam" id="PF01850">
    <property type="entry name" value="PIN"/>
    <property type="match status" value="1"/>
</dbReference>
<gene>
    <name evidence="10" type="primary">vapC_8</name>
    <name evidence="8" type="synonym">vapC</name>
    <name evidence="10" type="ORF">CATMQ487_26310</name>
</gene>
<keyword evidence="3 8" id="KW-0540">Nuclease</keyword>
<evidence type="ECO:0000313" key="10">
    <source>
        <dbReference type="EMBL" id="BDI05661.1"/>
    </source>
</evidence>
<keyword evidence="4 8" id="KW-0479">Metal-binding</keyword>
<evidence type="ECO:0000256" key="8">
    <source>
        <dbReference type="HAMAP-Rule" id="MF_00265"/>
    </source>
</evidence>
<dbReference type="SUPFAM" id="SSF88723">
    <property type="entry name" value="PIN domain-like"/>
    <property type="match status" value="1"/>
</dbReference>
<dbReference type="Gene3D" id="3.40.50.1010">
    <property type="entry name" value="5'-nuclease"/>
    <property type="match status" value="1"/>
</dbReference>
<feature type="domain" description="PIN" evidence="9">
    <location>
        <begin position="13"/>
        <end position="134"/>
    </location>
</feature>
<evidence type="ECO:0000256" key="5">
    <source>
        <dbReference type="ARBA" id="ARBA00022801"/>
    </source>
</evidence>
<comment type="function">
    <text evidence="8">Toxic component of a toxin-antitoxin (TA) system. An RNase.</text>
</comment>
<dbReference type="Proteomes" id="UP001057498">
    <property type="component" value="Chromosome"/>
</dbReference>
<dbReference type="InterPro" id="IPR002716">
    <property type="entry name" value="PIN_dom"/>
</dbReference>
<proteinExistence type="inferred from homology"/>
<dbReference type="InterPro" id="IPR029060">
    <property type="entry name" value="PIN-like_dom_sf"/>
</dbReference>
<dbReference type="InterPro" id="IPR022907">
    <property type="entry name" value="VapC_family"/>
</dbReference>
<dbReference type="CDD" id="cd18748">
    <property type="entry name" value="PIN_VapC4-5_FitB-like"/>
    <property type="match status" value="1"/>
</dbReference>
<feature type="binding site" evidence="8">
    <location>
        <position position="107"/>
    </location>
    <ligand>
        <name>Mg(2+)</name>
        <dbReference type="ChEBI" id="CHEBI:18420"/>
    </ligand>
</feature>
<evidence type="ECO:0000259" key="9">
    <source>
        <dbReference type="Pfam" id="PF01850"/>
    </source>
</evidence>
<evidence type="ECO:0000256" key="3">
    <source>
        <dbReference type="ARBA" id="ARBA00022722"/>
    </source>
</evidence>
<evidence type="ECO:0000313" key="11">
    <source>
        <dbReference type="Proteomes" id="UP001057498"/>
    </source>
</evidence>
<comment type="similarity">
    <text evidence="7 8">Belongs to the PINc/VapC protein family.</text>
</comment>
<keyword evidence="6 8" id="KW-0460">Magnesium</keyword>
<keyword evidence="11" id="KW-1185">Reference proteome</keyword>
<keyword evidence="8" id="KW-0800">Toxin</keyword>
<dbReference type="EMBL" id="AP025730">
    <property type="protein sequence ID" value="BDI05661.1"/>
    <property type="molecule type" value="Genomic_DNA"/>
</dbReference>
<dbReference type="InterPro" id="IPR050556">
    <property type="entry name" value="Type_II_TA_system_RNase"/>
</dbReference>
<dbReference type="HAMAP" id="MF_00265">
    <property type="entry name" value="VapC_Nob1"/>
    <property type="match status" value="1"/>
</dbReference>
<dbReference type="RefSeq" id="WP_251969026.1">
    <property type="nucleotide sequence ID" value="NZ_AP025730.1"/>
</dbReference>
<accession>A0ABN6PKF0</accession>